<evidence type="ECO:0000259" key="1">
    <source>
        <dbReference type="SMART" id="SM00343"/>
    </source>
</evidence>
<feature type="domain" description="CCHC-type" evidence="1">
    <location>
        <begin position="211"/>
        <end position="227"/>
    </location>
</feature>
<feature type="domain" description="CCHC-type" evidence="1">
    <location>
        <begin position="251"/>
        <end position="267"/>
    </location>
</feature>
<dbReference type="OMA" id="NCKGYNH"/>
<keyword evidence="3" id="KW-1185">Reference proteome</keyword>
<dbReference type="GO" id="GO:0003676">
    <property type="term" value="F:nucleic acid binding"/>
    <property type="evidence" value="ECO:0007669"/>
    <property type="project" value="InterPro"/>
</dbReference>
<protein>
    <recommendedName>
        <fullName evidence="1">CCHC-type domain-containing protein</fullName>
    </recommendedName>
</protein>
<feature type="domain" description="CCHC-type" evidence="1">
    <location>
        <begin position="291"/>
        <end position="307"/>
    </location>
</feature>
<dbReference type="AlphaFoldDB" id="A0A026WCQ0"/>
<proteinExistence type="predicted"/>
<name>A0A026WCQ0_OOCBI</name>
<dbReference type="EMBL" id="KK107264">
    <property type="protein sequence ID" value="EZA53850.1"/>
    <property type="molecule type" value="Genomic_DNA"/>
</dbReference>
<feature type="domain" description="CCHC-type" evidence="1">
    <location>
        <begin position="272"/>
        <end position="287"/>
    </location>
</feature>
<dbReference type="OrthoDB" id="2286242at2759"/>
<dbReference type="SMART" id="SM00343">
    <property type="entry name" value="ZnF_C2HC"/>
    <property type="match status" value="4"/>
</dbReference>
<evidence type="ECO:0000313" key="3">
    <source>
        <dbReference type="Proteomes" id="UP000053097"/>
    </source>
</evidence>
<accession>A0A026WCQ0</accession>
<sequence>MADSRALSSDIFSKMQDFPPLEATVKNIGRNWWMWKKNFLSFLQKEDPKELYKDQWRTKELKILLSDLDLYFIFGVKNKPTDENIDRYIDSLMQFFCIDHVHVSLFQLLAIASNHSDPVSIVKEKIIQDIRNCNFTGKTMLFLQSRGENLVSYLQLLDLHKITLFWKHCEELTAQTNAPKEVTINAQLGDARCIRCGTCHDRNNCPAHGMQCTNCKGYNHFTRNCKVKYVRNCTKCGLDHVQSRCLAFGERCTKCGKTNHFSWLCQVPVVKDCSRCGGDHAVSACPAQGRMCSRCNKPNHLKEKCVSKLNVKE</sequence>
<evidence type="ECO:0000313" key="2">
    <source>
        <dbReference type="EMBL" id="EZA53850.1"/>
    </source>
</evidence>
<dbReference type="InterPro" id="IPR001878">
    <property type="entry name" value="Znf_CCHC"/>
</dbReference>
<dbReference type="Proteomes" id="UP000053097">
    <property type="component" value="Unassembled WGS sequence"/>
</dbReference>
<organism evidence="2 3">
    <name type="scientific">Ooceraea biroi</name>
    <name type="common">Clonal raider ant</name>
    <name type="synonym">Cerapachys biroi</name>
    <dbReference type="NCBI Taxonomy" id="2015173"/>
    <lineage>
        <taxon>Eukaryota</taxon>
        <taxon>Metazoa</taxon>
        <taxon>Ecdysozoa</taxon>
        <taxon>Arthropoda</taxon>
        <taxon>Hexapoda</taxon>
        <taxon>Insecta</taxon>
        <taxon>Pterygota</taxon>
        <taxon>Neoptera</taxon>
        <taxon>Endopterygota</taxon>
        <taxon>Hymenoptera</taxon>
        <taxon>Apocrita</taxon>
        <taxon>Aculeata</taxon>
        <taxon>Formicoidea</taxon>
        <taxon>Formicidae</taxon>
        <taxon>Dorylinae</taxon>
        <taxon>Ooceraea</taxon>
    </lineage>
</organism>
<gene>
    <name evidence="2" type="ORF">X777_06129</name>
</gene>
<reference evidence="2 3" key="1">
    <citation type="journal article" date="2014" name="Curr. Biol.">
        <title>The genome of the clonal raider ant Cerapachys biroi.</title>
        <authorList>
            <person name="Oxley P.R."/>
            <person name="Ji L."/>
            <person name="Fetter-Pruneda I."/>
            <person name="McKenzie S.K."/>
            <person name="Li C."/>
            <person name="Hu H."/>
            <person name="Zhang G."/>
            <person name="Kronauer D.J."/>
        </authorList>
    </citation>
    <scope>NUCLEOTIDE SEQUENCE [LARGE SCALE GENOMIC DNA]</scope>
</reference>
<dbReference type="GO" id="GO:0008270">
    <property type="term" value="F:zinc ion binding"/>
    <property type="evidence" value="ECO:0007669"/>
    <property type="project" value="InterPro"/>
</dbReference>